<dbReference type="CDD" id="cd08561">
    <property type="entry name" value="GDPD_cytoplasmic_ScUgpQ2_like"/>
    <property type="match status" value="1"/>
</dbReference>
<dbReference type="InterPro" id="IPR017946">
    <property type="entry name" value="PLC-like_Pdiesterase_TIM-brl"/>
</dbReference>
<keyword evidence="3" id="KW-1185">Reference proteome</keyword>
<dbReference type="EMBL" id="CP020773">
    <property type="protein sequence ID" value="ARJ51559.1"/>
    <property type="molecule type" value="Genomic_DNA"/>
</dbReference>
<evidence type="ECO:0000313" key="3">
    <source>
        <dbReference type="Proteomes" id="UP000242864"/>
    </source>
</evidence>
<dbReference type="GO" id="GO:0008081">
    <property type="term" value="F:phosphoric diester hydrolase activity"/>
    <property type="evidence" value="ECO:0007669"/>
    <property type="project" value="InterPro"/>
</dbReference>
<dbReference type="PANTHER" id="PTHR46211">
    <property type="entry name" value="GLYCEROPHOSPHORYL DIESTER PHOSPHODIESTERASE"/>
    <property type="match status" value="1"/>
</dbReference>
<dbReference type="AlphaFoldDB" id="A0AAC9RTL1"/>
<protein>
    <submittedName>
        <fullName evidence="2">Glycerophosphodiester phosphodiesterase</fullName>
    </submittedName>
</protein>
<reference evidence="2 3" key="1">
    <citation type="submission" date="2017-04" db="EMBL/GenBank/DDBJ databases">
        <authorList>
            <person name="Veseli I.A."/>
            <person name="Tang C."/>
            <person name="Pombert J.-F."/>
        </authorList>
    </citation>
    <scope>NUCLEOTIDE SEQUENCE [LARGE SCALE GENOMIC DNA]</scope>
    <source>
        <strain evidence="2 3">ATCC 700373</strain>
    </source>
</reference>
<accession>A0AAC9RTL1</accession>
<dbReference type="SUPFAM" id="SSF51695">
    <property type="entry name" value="PLC-like phosphodiesterases"/>
    <property type="match status" value="1"/>
</dbReference>
<dbReference type="KEGG" id="slz:B5P37_09670"/>
<gene>
    <name evidence="2" type="ORF">B5P37_09670</name>
</gene>
<dbReference type="Proteomes" id="UP000242864">
    <property type="component" value="Chromosome"/>
</dbReference>
<evidence type="ECO:0000313" key="2">
    <source>
        <dbReference type="EMBL" id="ARJ51559.1"/>
    </source>
</evidence>
<evidence type="ECO:0000259" key="1">
    <source>
        <dbReference type="PROSITE" id="PS51704"/>
    </source>
</evidence>
<dbReference type="PANTHER" id="PTHR46211:SF1">
    <property type="entry name" value="GLYCEROPHOSPHODIESTER PHOSPHODIESTERASE, CYTOPLASMIC"/>
    <property type="match status" value="1"/>
</dbReference>
<proteinExistence type="predicted"/>
<dbReference type="Pfam" id="PF03009">
    <property type="entry name" value="GDPD"/>
    <property type="match status" value="1"/>
</dbReference>
<name>A0AAC9RTL1_9STAP</name>
<sequence>MTPKSTWFKRAVIGASALFAGTILFKQRQRPNQSRVVPPFFDAPAPYILSHRGGMQERPESTVLAFNHSVEMGLTGFETDIRISKDGHVIVFHDADVNRTTNGSGRVSQYTLSALKSLDAGYHFKDINGTYPYRNHPDAKVITMNELLSRYPNQYVNIDIKDHPDSHEGKIAAQKLYDVIVQNQAQSRVLVTSFYRKQIKRFKSISRGTVAIGASQYDVTEGILLCYSGLQRTYRGQAQTFQMPTHFHGLPLVQSKLIRWLNASKVIPGYYGINNVDLMHHLVRLGVHTIVTDRPTIGRQFLSAYHIENDRL</sequence>
<dbReference type="PROSITE" id="PS51704">
    <property type="entry name" value="GP_PDE"/>
    <property type="match status" value="1"/>
</dbReference>
<dbReference type="InterPro" id="IPR030395">
    <property type="entry name" value="GP_PDE_dom"/>
</dbReference>
<feature type="domain" description="GP-PDE" evidence="1">
    <location>
        <begin position="46"/>
        <end position="302"/>
    </location>
</feature>
<organism evidence="2 3">
    <name type="scientific">Staphylococcus lutrae</name>
    <dbReference type="NCBI Taxonomy" id="155085"/>
    <lineage>
        <taxon>Bacteria</taxon>
        <taxon>Bacillati</taxon>
        <taxon>Bacillota</taxon>
        <taxon>Bacilli</taxon>
        <taxon>Bacillales</taxon>
        <taxon>Staphylococcaceae</taxon>
        <taxon>Staphylococcus</taxon>
    </lineage>
</organism>
<dbReference type="RefSeq" id="WP_085238021.1">
    <property type="nucleotide sequence ID" value="NZ_CP020773.1"/>
</dbReference>
<dbReference type="Gene3D" id="3.20.20.190">
    <property type="entry name" value="Phosphatidylinositol (PI) phosphodiesterase"/>
    <property type="match status" value="1"/>
</dbReference>
<dbReference type="GO" id="GO:0006629">
    <property type="term" value="P:lipid metabolic process"/>
    <property type="evidence" value="ECO:0007669"/>
    <property type="project" value="InterPro"/>
</dbReference>